<organism evidence="1 2">
    <name type="scientific">Clostridium grantii DSM 8605</name>
    <dbReference type="NCBI Taxonomy" id="1121316"/>
    <lineage>
        <taxon>Bacteria</taxon>
        <taxon>Bacillati</taxon>
        <taxon>Bacillota</taxon>
        <taxon>Clostridia</taxon>
        <taxon>Eubacteriales</taxon>
        <taxon>Clostridiaceae</taxon>
        <taxon>Clostridium</taxon>
    </lineage>
</organism>
<dbReference type="AlphaFoldDB" id="A0A1M5SV08"/>
<name>A0A1M5SV08_9CLOT</name>
<accession>A0A1M5SV08</accession>
<dbReference type="InterPro" id="IPR008979">
    <property type="entry name" value="Galactose-bd-like_sf"/>
</dbReference>
<dbReference type="OrthoDB" id="9761519at2"/>
<evidence type="ECO:0008006" key="3">
    <source>
        <dbReference type="Google" id="ProtNLM"/>
    </source>
</evidence>
<reference evidence="1 2" key="1">
    <citation type="submission" date="2016-11" db="EMBL/GenBank/DDBJ databases">
        <authorList>
            <person name="Jaros S."/>
            <person name="Januszkiewicz K."/>
            <person name="Wedrychowicz H."/>
        </authorList>
    </citation>
    <scope>NUCLEOTIDE SEQUENCE [LARGE SCALE GENOMIC DNA]</scope>
    <source>
        <strain evidence="1 2">DSM 8605</strain>
    </source>
</reference>
<protein>
    <recommendedName>
        <fullName evidence="3">Alpha-L-rhamnosidase</fullName>
    </recommendedName>
</protein>
<dbReference type="PANTHER" id="PTHR36848">
    <property type="entry name" value="DNA-BINDING PROTEIN (PUTATIVE SECRETED PROTEIN)-RELATED"/>
    <property type="match status" value="1"/>
</dbReference>
<keyword evidence="2" id="KW-1185">Reference proteome</keyword>
<proteinExistence type="predicted"/>
<dbReference type="InterPro" id="IPR053161">
    <property type="entry name" value="Ulvan_degrading_GH"/>
</dbReference>
<dbReference type="STRING" id="1121316.SAMN02745207_01046"/>
<dbReference type="RefSeq" id="WP_073337382.1">
    <property type="nucleotide sequence ID" value="NZ_FQXM01000005.1"/>
</dbReference>
<evidence type="ECO:0000313" key="1">
    <source>
        <dbReference type="EMBL" id="SHH42270.1"/>
    </source>
</evidence>
<dbReference type="SUPFAM" id="SSF49785">
    <property type="entry name" value="Galactose-binding domain-like"/>
    <property type="match status" value="1"/>
</dbReference>
<dbReference type="Gene3D" id="2.60.120.260">
    <property type="entry name" value="Galactose-binding domain-like"/>
    <property type="match status" value="1"/>
</dbReference>
<dbReference type="PANTHER" id="PTHR36848:SF2">
    <property type="entry name" value="SECRETED PROTEIN"/>
    <property type="match status" value="1"/>
</dbReference>
<dbReference type="Proteomes" id="UP000184447">
    <property type="component" value="Unassembled WGS sequence"/>
</dbReference>
<evidence type="ECO:0000313" key="2">
    <source>
        <dbReference type="Proteomes" id="UP000184447"/>
    </source>
</evidence>
<dbReference type="EMBL" id="FQXM01000005">
    <property type="protein sequence ID" value="SHH42270.1"/>
    <property type="molecule type" value="Genomic_DNA"/>
</dbReference>
<sequence length="884" mass="101554">MQIRLNDVLNNQGDNYILPFYWQHGEDAELLAEGMERIRECGIKAVCIEARPHPDFVGKLWWRDMDIIMQKARELGMKVWVLDDSHFPTGRCNDKITADSPYRKILLTHYSIEAVGPMKEASFMVNLEKNETFIGAVAAKMQEGGEYILTEVQDISHCYYGDVIEWDVPEGFYSITIIKTTDKHTARQGYANLIDRDAVRFFLDTVYEPHYKYYGKEFGTVFAGFFSDEPQLGNTFKDIPEPGNSYAGVPNIPLPWCKELEEKLHQLWGEEYCRKLCALWYHMDNNPETTNETGKIRREYTDLVTRLYQKNFGEQIGDWCRAHGVEYIGHIIEECRLGVGVGHYFRGLWGQDMSGIDVVLQSIRPELDKLCFHSIGGLDIRDGEFPHYGLAKLGASLSHIDPKKKGRALCENFGAYGWTEGVKLMKWLTDHMLVRGINYYVPHGFTMRDFPDPDCPPHFYARGNNPQFPYFGLLMKYLNRVSHLINGGVHCTKVGILYSDDLEWMDRKTMQFYEPARVLTQNQIDFDILPIDVVTESKIENGFLYSGAPVYEDGNFVGQENITTLVIPECRCLTRKFADWCKKTMKEKVRIICLNSLPRILDEDGKLNGWGAHCPEVMSLDELGDKLRQSKVGLELSVTDPYLRYYHYAHTDGAYYLFFNESVNSEIRTEIGLEVGKGENVAEYNAWENRLENAAWNQEKGILSLKLLPYEMKIITIAKINKELIHTKVAFNDEKIEINPEWSLYLKKTKETEFHFDRQLTKLTNITRYDVDPHFCGTMKYVTELTCDLGKNLTAIDFGQVYETAQLRINGKMAGVRISPPYQFDLRGLLKEGKNTMELEVTNTVVHQIRDHFSMSMTIEPSGLLGPVVLLSDGASVEKDQTGQ</sequence>
<gene>
    <name evidence="1" type="ORF">SAMN02745207_01046</name>
</gene>